<comment type="caution">
    <text evidence="3">The sequence shown here is derived from an EMBL/GenBank/DDBJ whole genome shotgun (WGS) entry which is preliminary data.</text>
</comment>
<dbReference type="InterPro" id="IPR001138">
    <property type="entry name" value="Zn2Cys6_DnaBD"/>
</dbReference>
<evidence type="ECO:0000259" key="2">
    <source>
        <dbReference type="PROSITE" id="PS00463"/>
    </source>
</evidence>
<organism evidence="3 4">
    <name type="scientific">Lentinula aciculospora</name>
    <dbReference type="NCBI Taxonomy" id="153920"/>
    <lineage>
        <taxon>Eukaryota</taxon>
        <taxon>Fungi</taxon>
        <taxon>Dikarya</taxon>
        <taxon>Basidiomycota</taxon>
        <taxon>Agaricomycotina</taxon>
        <taxon>Agaricomycetes</taxon>
        <taxon>Agaricomycetidae</taxon>
        <taxon>Agaricales</taxon>
        <taxon>Marasmiineae</taxon>
        <taxon>Omphalotaceae</taxon>
        <taxon>Lentinula</taxon>
    </lineage>
</organism>
<dbReference type="GO" id="GO:0008270">
    <property type="term" value="F:zinc ion binding"/>
    <property type="evidence" value="ECO:0007669"/>
    <property type="project" value="InterPro"/>
</dbReference>
<dbReference type="PROSITE" id="PS00463">
    <property type="entry name" value="ZN2_CY6_FUNGAL_1"/>
    <property type="match status" value="1"/>
</dbReference>
<evidence type="ECO:0000256" key="1">
    <source>
        <dbReference type="SAM" id="MobiDB-lite"/>
    </source>
</evidence>
<dbReference type="InterPro" id="IPR036864">
    <property type="entry name" value="Zn2-C6_fun-type_DNA-bd_sf"/>
</dbReference>
<dbReference type="EMBL" id="JAOTPV010000024">
    <property type="protein sequence ID" value="KAJ4470868.1"/>
    <property type="molecule type" value="Genomic_DNA"/>
</dbReference>
<gene>
    <name evidence="3" type="ORF">J3R30DRAFT_1132193</name>
</gene>
<dbReference type="Gene3D" id="4.10.240.10">
    <property type="entry name" value="Zn(2)-C6 fungal-type DNA-binding domain"/>
    <property type="match status" value="1"/>
</dbReference>
<keyword evidence="4" id="KW-1185">Reference proteome</keyword>
<feature type="domain" description="Zn(2)-C6 fungal-type" evidence="2">
    <location>
        <begin position="15"/>
        <end position="44"/>
    </location>
</feature>
<name>A0A9W8ZZG5_9AGAR</name>
<dbReference type="OrthoDB" id="3040293at2759"/>
<protein>
    <recommendedName>
        <fullName evidence="2">Zn(2)-C6 fungal-type domain-containing protein</fullName>
    </recommendedName>
</protein>
<evidence type="ECO:0000313" key="3">
    <source>
        <dbReference type="EMBL" id="KAJ4470868.1"/>
    </source>
</evidence>
<dbReference type="AlphaFoldDB" id="A0A9W8ZZG5"/>
<dbReference type="SUPFAM" id="SSF57701">
    <property type="entry name" value="Zn2/Cys6 DNA-binding domain"/>
    <property type="match status" value="1"/>
</dbReference>
<dbReference type="GO" id="GO:0000981">
    <property type="term" value="F:DNA-binding transcription factor activity, RNA polymerase II-specific"/>
    <property type="evidence" value="ECO:0007669"/>
    <property type="project" value="InterPro"/>
</dbReference>
<proteinExistence type="predicted"/>
<feature type="region of interest" description="Disordered" evidence="1">
    <location>
        <begin position="49"/>
        <end position="76"/>
    </location>
</feature>
<evidence type="ECO:0000313" key="4">
    <source>
        <dbReference type="Proteomes" id="UP001150266"/>
    </source>
</evidence>
<accession>A0A9W8ZZG5</accession>
<reference evidence="3" key="1">
    <citation type="submission" date="2022-08" db="EMBL/GenBank/DDBJ databases">
        <title>A Global Phylogenomic Analysis of the Shiitake Genus Lentinula.</title>
        <authorList>
            <consortium name="DOE Joint Genome Institute"/>
            <person name="Sierra-Patev S."/>
            <person name="Min B."/>
            <person name="Naranjo-Ortiz M."/>
            <person name="Looney B."/>
            <person name="Konkel Z."/>
            <person name="Slot J.C."/>
            <person name="Sakamoto Y."/>
            <person name="Steenwyk J.L."/>
            <person name="Rokas A."/>
            <person name="Carro J."/>
            <person name="Camarero S."/>
            <person name="Ferreira P."/>
            <person name="Molpeceres G."/>
            <person name="Ruiz-Duenas F.J."/>
            <person name="Serrano A."/>
            <person name="Henrissat B."/>
            <person name="Drula E."/>
            <person name="Hughes K.W."/>
            <person name="Mata J.L."/>
            <person name="Ishikawa N.K."/>
            <person name="Vargas-Isla R."/>
            <person name="Ushijima S."/>
            <person name="Smith C.A."/>
            <person name="Ahrendt S."/>
            <person name="Andreopoulos W."/>
            <person name="He G."/>
            <person name="Labutti K."/>
            <person name="Lipzen A."/>
            <person name="Ng V."/>
            <person name="Riley R."/>
            <person name="Sandor L."/>
            <person name="Barry K."/>
            <person name="Martinez A.T."/>
            <person name="Xiao Y."/>
            <person name="Gibbons J.G."/>
            <person name="Terashima K."/>
            <person name="Grigoriev I.V."/>
            <person name="Hibbett D.S."/>
        </authorList>
    </citation>
    <scope>NUCLEOTIDE SEQUENCE</scope>
    <source>
        <strain evidence="3">JLM2183</strain>
    </source>
</reference>
<sequence>MADATSTKRRKNLPSCNYCRSKRVICHPQQNGSCPRCLEKGILCTTPAPAARRRRRTKTEMQEERAKKTVKSAVEGQEAHMNDTEVALDIWSLMQLSVSSQTDYGTPHPIPPGIDLSVELVSELFQIFRILPQSHHPIIPLDDLESSLRLLSWNLTSLPSPLRLLAKIIITVASFFSTNAAIVGPGGCGPEIACTVLSKAPLKELEVPDLREYGVRRKSVCCKLWAEALWLAQQQGITAHVSRENAASCWLIDFLECQFSGQGVSTYASAYNGHLRCLAETTIDTLPGCTPEVSETSVLYSAYMMHDAVYAITSRRSIPFSHNDELLIVGPCTTSLELLLQLFLSGASTRKG</sequence>
<dbReference type="Proteomes" id="UP001150266">
    <property type="component" value="Unassembled WGS sequence"/>
</dbReference>
<feature type="compositionally biased region" description="Basic and acidic residues" evidence="1">
    <location>
        <begin position="58"/>
        <end position="67"/>
    </location>
</feature>